<keyword evidence="3" id="KW-1185">Reference proteome</keyword>
<accession>A0ABW1SAV0</accession>
<organism evidence="2 3">
    <name type="scientific">Ponticaulis profundi</name>
    <dbReference type="NCBI Taxonomy" id="2665222"/>
    <lineage>
        <taxon>Bacteria</taxon>
        <taxon>Pseudomonadati</taxon>
        <taxon>Pseudomonadota</taxon>
        <taxon>Alphaproteobacteria</taxon>
        <taxon>Hyphomonadales</taxon>
        <taxon>Hyphomonadaceae</taxon>
        <taxon>Ponticaulis</taxon>
    </lineage>
</organism>
<proteinExistence type="predicted"/>
<evidence type="ECO:0000313" key="3">
    <source>
        <dbReference type="Proteomes" id="UP001596303"/>
    </source>
</evidence>
<dbReference type="InterPro" id="IPR007029">
    <property type="entry name" value="YHS_dom"/>
</dbReference>
<gene>
    <name evidence="2" type="ORF">ACFQDM_11385</name>
</gene>
<dbReference type="Proteomes" id="UP001596303">
    <property type="component" value="Unassembled WGS sequence"/>
</dbReference>
<feature type="domain" description="YHS" evidence="1">
    <location>
        <begin position="35"/>
        <end position="81"/>
    </location>
</feature>
<evidence type="ECO:0000259" key="1">
    <source>
        <dbReference type="Pfam" id="PF04945"/>
    </source>
</evidence>
<protein>
    <submittedName>
        <fullName evidence="2">YHS domain-containing (Seleno)protein</fullName>
    </submittedName>
</protein>
<reference evidence="3" key="1">
    <citation type="journal article" date="2019" name="Int. J. Syst. Evol. Microbiol.">
        <title>The Global Catalogue of Microorganisms (GCM) 10K type strain sequencing project: providing services to taxonomists for standard genome sequencing and annotation.</title>
        <authorList>
            <consortium name="The Broad Institute Genomics Platform"/>
            <consortium name="The Broad Institute Genome Sequencing Center for Infectious Disease"/>
            <person name="Wu L."/>
            <person name="Ma J."/>
        </authorList>
    </citation>
    <scope>NUCLEOTIDE SEQUENCE [LARGE SCALE GENOMIC DNA]</scope>
    <source>
        <strain evidence="3">CGMCC-1.15741</strain>
    </source>
</reference>
<dbReference type="NCBIfam" id="NF041384">
    <property type="entry name" value="YHS_seleno_dom"/>
    <property type="match status" value="1"/>
</dbReference>
<sequence>MALLMGAASPAAFADKAPVYTGLFSNLAVQGHDPVAYFTDGKPVEGKKAFSTEYQGAEFRFASQENLDLFLADPETYAPQYGGYCAWAVAQGYTAKGSAENWSIVDGKLYLNYNDKVQSDWDQDRPGFIASANTNWPDLLTD</sequence>
<comment type="caution">
    <text evidence="2">The sequence shown here is derived from an EMBL/GenBank/DDBJ whole genome shotgun (WGS) entry which is preliminary data.</text>
</comment>
<evidence type="ECO:0000313" key="2">
    <source>
        <dbReference type="EMBL" id="MFC6198688.1"/>
    </source>
</evidence>
<dbReference type="EMBL" id="JBHSSW010000012">
    <property type="protein sequence ID" value="MFC6198688.1"/>
    <property type="molecule type" value="Genomic_DNA"/>
</dbReference>
<name>A0ABW1SAV0_9PROT</name>
<dbReference type="RefSeq" id="WP_377379135.1">
    <property type="nucleotide sequence ID" value="NZ_JBHSSW010000012.1"/>
</dbReference>
<dbReference type="Pfam" id="PF04945">
    <property type="entry name" value="YHS"/>
    <property type="match status" value="1"/>
</dbReference>